<organism evidence="1 2">
    <name type="scientific">Araneus ventricosus</name>
    <name type="common">Orbweaver spider</name>
    <name type="synonym">Epeira ventricosa</name>
    <dbReference type="NCBI Taxonomy" id="182803"/>
    <lineage>
        <taxon>Eukaryota</taxon>
        <taxon>Metazoa</taxon>
        <taxon>Ecdysozoa</taxon>
        <taxon>Arthropoda</taxon>
        <taxon>Chelicerata</taxon>
        <taxon>Arachnida</taxon>
        <taxon>Araneae</taxon>
        <taxon>Araneomorphae</taxon>
        <taxon>Entelegynae</taxon>
        <taxon>Araneoidea</taxon>
        <taxon>Araneidae</taxon>
        <taxon>Araneus</taxon>
    </lineage>
</organism>
<protein>
    <submittedName>
        <fullName evidence="1">Uncharacterized protein</fullName>
    </submittedName>
</protein>
<comment type="caution">
    <text evidence="1">The sequence shown here is derived from an EMBL/GenBank/DDBJ whole genome shotgun (WGS) entry which is preliminary data.</text>
</comment>
<reference evidence="1 2" key="1">
    <citation type="journal article" date="2019" name="Sci. Rep.">
        <title>Orb-weaving spider Araneus ventricosus genome elucidates the spidroin gene catalogue.</title>
        <authorList>
            <person name="Kono N."/>
            <person name="Nakamura H."/>
            <person name="Ohtoshi R."/>
            <person name="Moran D.A.P."/>
            <person name="Shinohara A."/>
            <person name="Yoshida Y."/>
            <person name="Fujiwara M."/>
            <person name="Mori M."/>
            <person name="Tomita M."/>
            <person name="Arakawa K."/>
        </authorList>
    </citation>
    <scope>NUCLEOTIDE SEQUENCE [LARGE SCALE GENOMIC DNA]</scope>
</reference>
<proteinExistence type="predicted"/>
<gene>
    <name evidence="1" type="ORF">AVEN_127545_1</name>
</gene>
<evidence type="ECO:0000313" key="2">
    <source>
        <dbReference type="Proteomes" id="UP000499080"/>
    </source>
</evidence>
<keyword evidence="2" id="KW-1185">Reference proteome</keyword>
<dbReference type="Proteomes" id="UP000499080">
    <property type="component" value="Unassembled WGS sequence"/>
</dbReference>
<dbReference type="AlphaFoldDB" id="A0A4Y2BYK0"/>
<sequence length="93" mass="10578">MRMTSSKDVPVAGRKMVHYEVGQGMRLCLLGIQVKIQVVSLKHETGVVEKRGISESYRLGSQYWMQAACAIEHQCFHNAIGPIYRRYVVKHST</sequence>
<accession>A0A4Y2BYK0</accession>
<dbReference type="EMBL" id="BGPR01084736">
    <property type="protein sequence ID" value="GBL96637.1"/>
    <property type="molecule type" value="Genomic_DNA"/>
</dbReference>
<name>A0A4Y2BYK0_ARAVE</name>
<evidence type="ECO:0000313" key="1">
    <source>
        <dbReference type="EMBL" id="GBL96637.1"/>
    </source>
</evidence>